<reference evidence="1" key="1">
    <citation type="submission" date="2020-04" db="EMBL/GenBank/DDBJ databases">
        <authorList>
            <person name="Chiriac C."/>
            <person name="Salcher M."/>
            <person name="Ghai R."/>
            <person name="Kavagutti S V."/>
        </authorList>
    </citation>
    <scope>NUCLEOTIDE SEQUENCE</scope>
</reference>
<proteinExistence type="predicted"/>
<name>A0A6J5NMM5_9CAUD</name>
<dbReference type="EMBL" id="LR796673">
    <property type="protein sequence ID" value="CAB4158966.1"/>
    <property type="molecule type" value="Genomic_DNA"/>
</dbReference>
<protein>
    <submittedName>
        <fullName evidence="1">Uncharacterized protein</fullName>
    </submittedName>
</protein>
<organism evidence="1">
    <name type="scientific">uncultured Caudovirales phage</name>
    <dbReference type="NCBI Taxonomy" id="2100421"/>
    <lineage>
        <taxon>Viruses</taxon>
        <taxon>Duplodnaviria</taxon>
        <taxon>Heunggongvirae</taxon>
        <taxon>Uroviricota</taxon>
        <taxon>Caudoviricetes</taxon>
        <taxon>Peduoviridae</taxon>
        <taxon>Maltschvirus</taxon>
        <taxon>Maltschvirus maltsch</taxon>
    </lineage>
</organism>
<evidence type="ECO:0000313" key="1">
    <source>
        <dbReference type="EMBL" id="CAB4158966.1"/>
    </source>
</evidence>
<sequence length="143" mass="14952">MSTFRGLKFASPRPFNNDGRAVFINDQAPIGVNPSIGNTAWFFLPKGTEVSYLRFFATDMDSAAGMQAEFGFAPLPGGTVVANNAYFGAAQAFGQTAGGPDLSFVPITFEEDVAIQVRFTAAATGFTAGTVHCVLGGNSVGVR</sequence>
<gene>
    <name evidence="1" type="ORF">UFOVP703_46</name>
</gene>
<accession>A0A6J5NMM5</accession>